<dbReference type="OrthoDB" id="5232919at2759"/>
<dbReference type="EMBL" id="CP042194">
    <property type="protein sequence ID" value="QDS74097.1"/>
    <property type="molecule type" value="Genomic_DNA"/>
</dbReference>
<dbReference type="PANTHER" id="PTHR10625:SF17">
    <property type="entry name" value="HISTONE DEACETYLASE 8"/>
    <property type="match status" value="1"/>
</dbReference>
<dbReference type="InterPro" id="IPR023801">
    <property type="entry name" value="His_deacetylse_dom"/>
</dbReference>
<dbReference type="InterPro" id="IPR037138">
    <property type="entry name" value="His_deacetylse_dom_sf"/>
</dbReference>
<protein>
    <recommendedName>
        <fullName evidence="6">Histone deacetylase domain-containing protein</fullName>
    </recommendedName>
</protein>
<dbReference type="GO" id="GO:0016787">
    <property type="term" value="F:hydrolase activity"/>
    <property type="evidence" value="ECO:0007669"/>
    <property type="project" value="UniProtKB-KW"/>
</dbReference>
<evidence type="ECO:0000256" key="5">
    <source>
        <dbReference type="ARBA" id="ARBA00022833"/>
    </source>
</evidence>
<evidence type="ECO:0000256" key="1">
    <source>
        <dbReference type="ARBA" id="ARBA00001947"/>
    </source>
</evidence>
<evidence type="ECO:0000313" key="8">
    <source>
        <dbReference type="Proteomes" id="UP000316270"/>
    </source>
</evidence>
<keyword evidence="8" id="KW-1185">Reference proteome</keyword>
<reference evidence="7 8" key="1">
    <citation type="submission" date="2019-07" db="EMBL/GenBank/DDBJ databases">
        <title>Finished genome of Venturia effusa.</title>
        <authorList>
            <person name="Young C.A."/>
            <person name="Cox M.P."/>
            <person name="Ganley A.R.D."/>
            <person name="David W.J."/>
        </authorList>
    </citation>
    <scope>NUCLEOTIDE SEQUENCE [LARGE SCALE GENOMIC DNA]</scope>
    <source>
        <strain evidence="8">albino</strain>
    </source>
</reference>
<proteinExistence type="inferred from homology"/>
<accession>A0A517LEN1</accession>
<dbReference type="SUPFAM" id="SSF52768">
    <property type="entry name" value="Arginase/deacetylase"/>
    <property type="match status" value="1"/>
</dbReference>
<evidence type="ECO:0000256" key="4">
    <source>
        <dbReference type="ARBA" id="ARBA00022801"/>
    </source>
</evidence>
<evidence type="ECO:0000256" key="3">
    <source>
        <dbReference type="ARBA" id="ARBA00022723"/>
    </source>
</evidence>
<dbReference type="PANTHER" id="PTHR10625">
    <property type="entry name" value="HISTONE DEACETYLASE HDAC1-RELATED"/>
    <property type="match status" value="1"/>
</dbReference>
<dbReference type="CDD" id="cd10001">
    <property type="entry name" value="HDAC_classII_APAH"/>
    <property type="match status" value="1"/>
</dbReference>
<organism evidence="7 8">
    <name type="scientific">Venturia effusa</name>
    <dbReference type="NCBI Taxonomy" id="50376"/>
    <lineage>
        <taxon>Eukaryota</taxon>
        <taxon>Fungi</taxon>
        <taxon>Dikarya</taxon>
        <taxon>Ascomycota</taxon>
        <taxon>Pezizomycotina</taxon>
        <taxon>Dothideomycetes</taxon>
        <taxon>Pleosporomycetidae</taxon>
        <taxon>Venturiales</taxon>
        <taxon>Venturiaceae</taxon>
        <taxon>Venturia</taxon>
    </lineage>
</organism>
<name>A0A517LEN1_9PEZI</name>
<dbReference type="GO" id="GO:0040029">
    <property type="term" value="P:epigenetic regulation of gene expression"/>
    <property type="evidence" value="ECO:0007669"/>
    <property type="project" value="TreeGrafter"/>
</dbReference>
<comment type="similarity">
    <text evidence="2">Belongs to the histone deacetylase family.</text>
</comment>
<evidence type="ECO:0000256" key="2">
    <source>
        <dbReference type="ARBA" id="ARBA00005947"/>
    </source>
</evidence>
<dbReference type="GO" id="GO:0046872">
    <property type="term" value="F:metal ion binding"/>
    <property type="evidence" value="ECO:0007669"/>
    <property type="project" value="UniProtKB-KW"/>
</dbReference>
<dbReference type="AlphaFoldDB" id="A0A517LEN1"/>
<keyword evidence="3" id="KW-0479">Metal-binding</keyword>
<dbReference type="STRING" id="50376.A0A517LEN1"/>
<evidence type="ECO:0000313" key="7">
    <source>
        <dbReference type="EMBL" id="QDS74097.1"/>
    </source>
</evidence>
<dbReference type="Pfam" id="PF00850">
    <property type="entry name" value="Hist_deacetyl"/>
    <property type="match status" value="1"/>
</dbReference>
<comment type="cofactor">
    <cofactor evidence="1">
        <name>Zn(2+)</name>
        <dbReference type="ChEBI" id="CHEBI:29105"/>
    </cofactor>
</comment>
<keyword evidence="4" id="KW-0378">Hydrolase</keyword>
<gene>
    <name evidence="7" type="ORF">FKW77_009654</name>
</gene>
<sequence length="380" mass="42355">MLVLHDPSTLFHKSKEILGSRLIDALECPERIETIVKAIEEDPIHDLLVVDNASDNQEEMSKKVRDLLAVCLELSHDRHYIDHLRNIFNRQLENNMIEEDGCVLPECFRPPPGSTGSMGGTAPSDIFARTGWYAFDMSSGISKHSWTSIRASAALAVEGAIRMYEGRSTVVSLCRPPGHHCNTKMAGGYCYVNNAVLVVEAINHIDKSIFNSEGPRKDPKIAILDIDFHHGNGTQDYFYESSDVLYVSIHGQDEYPYYSGNSREVGKGTGEGFNFNYPLPTHSTATEYISTLNDALENTKDFGAEYLVISLGFDTFHLDPLGSFKLETDDYRRIGYTIRGQLRMPCVILLEGGYVIKDLGSNLVAFLRGWEAAEEDAPST</sequence>
<dbReference type="Gene3D" id="3.40.800.20">
    <property type="entry name" value="Histone deacetylase domain"/>
    <property type="match status" value="1"/>
</dbReference>
<evidence type="ECO:0000259" key="6">
    <source>
        <dbReference type="Pfam" id="PF00850"/>
    </source>
</evidence>
<keyword evidence="5" id="KW-0862">Zinc</keyword>
<feature type="domain" description="Histone deacetylase" evidence="6">
    <location>
        <begin position="27"/>
        <end position="367"/>
    </location>
</feature>
<dbReference type="InterPro" id="IPR023696">
    <property type="entry name" value="Ureohydrolase_dom_sf"/>
</dbReference>
<dbReference type="GO" id="GO:0004407">
    <property type="term" value="F:histone deacetylase activity"/>
    <property type="evidence" value="ECO:0007669"/>
    <property type="project" value="TreeGrafter"/>
</dbReference>
<dbReference type="Proteomes" id="UP000316270">
    <property type="component" value="Chromosome 10"/>
</dbReference>